<accession>A0AAD4LD89</accession>
<proteinExistence type="predicted"/>
<dbReference type="Proteomes" id="UP001201163">
    <property type="component" value="Unassembled WGS sequence"/>
</dbReference>
<keyword evidence="2" id="KW-1185">Reference proteome</keyword>
<organism evidence="1 2">
    <name type="scientific">Lactarius akahatsu</name>
    <dbReference type="NCBI Taxonomy" id="416441"/>
    <lineage>
        <taxon>Eukaryota</taxon>
        <taxon>Fungi</taxon>
        <taxon>Dikarya</taxon>
        <taxon>Basidiomycota</taxon>
        <taxon>Agaricomycotina</taxon>
        <taxon>Agaricomycetes</taxon>
        <taxon>Russulales</taxon>
        <taxon>Russulaceae</taxon>
        <taxon>Lactarius</taxon>
    </lineage>
</organism>
<reference evidence="1" key="1">
    <citation type="submission" date="2022-01" db="EMBL/GenBank/DDBJ databases">
        <title>Comparative genomics reveals a dynamic genome evolution in the ectomycorrhizal milk-cap (Lactarius) mushrooms.</title>
        <authorList>
            <consortium name="DOE Joint Genome Institute"/>
            <person name="Lebreton A."/>
            <person name="Tang N."/>
            <person name="Kuo A."/>
            <person name="LaButti K."/>
            <person name="Drula E."/>
            <person name="Barry K."/>
            <person name="Clum A."/>
            <person name="Lipzen A."/>
            <person name="Mousain D."/>
            <person name="Ng V."/>
            <person name="Wang R."/>
            <person name="Wang X."/>
            <person name="Dai Y."/>
            <person name="Henrissat B."/>
            <person name="Grigoriev I.V."/>
            <person name="Guerin-Laguette A."/>
            <person name="Yu F."/>
            <person name="Martin F.M."/>
        </authorList>
    </citation>
    <scope>NUCLEOTIDE SEQUENCE</scope>
    <source>
        <strain evidence="1">QP</strain>
    </source>
</reference>
<sequence length="162" mass="17767">MNFGNRLTRIQPASVCVAWKNQNRVVTSQRPADVLQRYLSDDPVLEDDSLHTWPVSEGLVIGEGGRILAQARILGGMLVADGERLHRSPGLHITLGRHLHLLAPAHGSGKKVPSLQISDTLASIAFHGPEILHNLYSTSRDPPAQSRHIRGTVVTWTITRAK</sequence>
<gene>
    <name evidence="1" type="ORF">EDB92DRAFT_1127374</name>
</gene>
<name>A0AAD4LD89_9AGAM</name>
<evidence type="ECO:0000313" key="1">
    <source>
        <dbReference type="EMBL" id="KAH8987442.1"/>
    </source>
</evidence>
<evidence type="ECO:0000313" key="2">
    <source>
        <dbReference type="Proteomes" id="UP001201163"/>
    </source>
</evidence>
<dbReference type="EMBL" id="JAKELL010000047">
    <property type="protein sequence ID" value="KAH8987442.1"/>
    <property type="molecule type" value="Genomic_DNA"/>
</dbReference>
<comment type="caution">
    <text evidence="1">The sequence shown here is derived from an EMBL/GenBank/DDBJ whole genome shotgun (WGS) entry which is preliminary data.</text>
</comment>
<dbReference type="AlphaFoldDB" id="A0AAD4LD89"/>
<protein>
    <submittedName>
        <fullName evidence="1">Uncharacterized protein</fullName>
    </submittedName>
</protein>